<feature type="transmembrane region" description="Helical" evidence="1">
    <location>
        <begin position="167"/>
        <end position="188"/>
    </location>
</feature>
<evidence type="ECO:0008006" key="5">
    <source>
        <dbReference type="Google" id="ProtNLM"/>
    </source>
</evidence>
<keyword evidence="4" id="KW-1185">Reference proteome</keyword>
<evidence type="ECO:0000313" key="4">
    <source>
        <dbReference type="Proteomes" id="UP000005408"/>
    </source>
</evidence>
<protein>
    <recommendedName>
        <fullName evidence="5">EGF-like domain-containing protein</fullName>
    </recommendedName>
</protein>
<proteinExistence type="predicted"/>
<evidence type="ECO:0000313" key="3">
    <source>
        <dbReference type="EnsemblMetazoa" id="G15960.1:cds"/>
    </source>
</evidence>
<organism evidence="3 4">
    <name type="scientific">Magallana gigas</name>
    <name type="common">Pacific oyster</name>
    <name type="synonym">Crassostrea gigas</name>
    <dbReference type="NCBI Taxonomy" id="29159"/>
    <lineage>
        <taxon>Eukaryota</taxon>
        <taxon>Metazoa</taxon>
        <taxon>Spiralia</taxon>
        <taxon>Lophotrochozoa</taxon>
        <taxon>Mollusca</taxon>
        <taxon>Bivalvia</taxon>
        <taxon>Autobranchia</taxon>
        <taxon>Pteriomorphia</taxon>
        <taxon>Ostreida</taxon>
        <taxon>Ostreoidea</taxon>
        <taxon>Ostreidae</taxon>
        <taxon>Magallana</taxon>
    </lineage>
</organism>
<sequence length="198" mass="22238">MAFFGFKWTLIILNIHLGYNLSNLCAKGRCCDGFMWDKTNGSCIECLDGFIGRRCQRACIYPNFGKECQFSCNCIETLCNASVGCVPATAVFSHMSTTHGSTRQVIHSTSIESLEVKQSTKYGSMNENILLTTLGIFKQQNGTTGYDKKYHDPSHHQQDETANVINISIFVLFGITVVLLVSILYVYICQRMYSQHKV</sequence>
<accession>A0A8W8IW92</accession>
<feature type="chain" id="PRO_5036455999" description="EGF-like domain-containing protein" evidence="2">
    <location>
        <begin position="19"/>
        <end position="198"/>
    </location>
</feature>
<keyword evidence="2" id="KW-0732">Signal</keyword>
<name>A0A8W8IW92_MAGGI</name>
<keyword evidence="1" id="KW-0472">Membrane</keyword>
<dbReference type="Gene3D" id="2.170.300.10">
    <property type="entry name" value="Tie2 ligand-binding domain superfamily"/>
    <property type="match status" value="1"/>
</dbReference>
<keyword evidence="1" id="KW-0812">Transmembrane</keyword>
<keyword evidence="1" id="KW-1133">Transmembrane helix</keyword>
<dbReference type="AlphaFoldDB" id="A0A8W8IW92"/>
<reference evidence="3" key="1">
    <citation type="submission" date="2022-08" db="UniProtKB">
        <authorList>
            <consortium name="EnsemblMetazoa"/>
        </authorList>
    </citation>
    <scope>IDENTIFICATION</scope>
    <source>
        <strain evidence="3">05x7-T-G4-1.051#20</strain>
    </source>
</reference>
<dbReference type="Proteomes" id="UP000005408">
    <property type="component" value="Unassembled WGS sequence"/>
</dbReference>
<dbReference type="EnsemblMetazoa" id="G15960.1">
    <property type="protein sequence ID" value="G15960.1:cds"/>
    <property type="gene ID" value="G15960"/>
</dbReference>
<evidence type="ECO:0000256" key="2">
    <source>
        <dbReference type="SAM" id="SignalP"/>
    </source>
</evidence>
<feature type="signal peptide" evidence="2">
    <location>
        <begin position="1"/>
        <end position="18"/>
    </location>
</feature>
<evidence type="ECO:0000256" key="1">
    <source>
        <dbReference type="SAM" id="Phobius"/>
    </source>
</evidence>